<dbReference type="InterPro" id="IPR027417">
    <property type="entry name" value="P-loop_NTPase"/>
</dbReference>
<gene>
    <name evidence="2" type="ORF">GCM10011583_71600</name>
</gene>
<keyword evidence="3" id="KW-1185">Reference proteome</keyword>
<evidence type="ECO:0000256" key="1">
    <source>
        <dbReference type="SAM" id="MobiDB-lite"/>
    </source>
</evidence>
<name>A0ABQ2EZQ1_9ACTN</name>
<protein>
    <recommendedName>
        <fullName evidence="4">Tetratricopeptide repeat protein</fullName>
    </recommendedName>
</protein>
<dbReference type="EMBL" id="BMMV01000038">
    <property type="protein sequence ID" value="GGK29358.1"/>
    <property type="molecule type" value="Genomic_DNA"/>
</dbReference>
<dbReference type="SUPFAM" id="SSF81901">
    <property type="entry name" value="HCP-like"/>
    <property type="match status" value="1"/>
</dbReference>
<sequence>MHDKARSSAVTALARQLQTLETKALRGGRTRAQACREANQRNPQMKRLASSTVSDWLAGHSPPRDVDRLWALVEVLLNWADAPDRLDSRGAAWWTAQRRAWQATWELAHTPDAFPAPQAPPSQPERAVDRLHQHLGRHDSLPKVGSDTAKPLLLRVHPSIPLDQTHATSVQEPNMAAAAGLDRQLPTFVERESAEELREQLHTAGKDGGFVVLVGKPCVGKTRLLYETTREILPDFRLLVPDLGDGGLINDIAAADFPIPPLLIWLDELQRFLPSPHFVPDEQAGHSPLTARAVRQLLQSSTPVVIVGTLWPDYRTDLRAIADGTATGPPRPRYPHALDILTAATDLALYTFSPSERDDATRLADTDPRLATAVADPDYNITEALAGVPQLMRRYAHAPDAHQAVIHAAVDARRHGLRSPLTADLLHAVARANLTSLQPNDTWFDQALAELTSTGRRDDRATAPLIPLLSADRRTVLGYTVAGYLLQHLTRVRRTHRLTGVTWQALIDHATDTDDLHRLAQAAQFRMLLRIAESIYARFAAHDSIAALLLYRLLVSQGRTDEAIDALRPHSGDGGQGTALLVSALTREGHAEEAIEVSETLQSRATAGDEYAAVQLAGVLVDRGRNGEAIHVLRPHADTGKREAIGKLAWLLGFHPHSDGAIEAFNALRSRAEAGDQEANWRFSQVLALQGDFDQLQSRANAGDVNSAGLLVEFLAEHDRLDEASEAIQTLRLLTEQGNRKSAQWLISLQTAMGSTENLEKAIDVLRTAADDKHATQVLIDHLVQQQRVDEAIEILEPRVHAGDETAALMLANLTADLLAAEGRVDELRSAADFHHYASAVKLTKLLAAEGRVDELYGEVHAGTFNAAPQLMRLLSDRGVSVEEVMELFQHGIEPDTPDLTEAATYHRKS</sequence>
<dbReference type="InterPro" id="IPR011990">
    <property type="entry name" value="TPR-like_helical_dom_sf"/>
</dbReference>
<organism evidence="2 3">
    <name type="scientific">Streptomyces camponoticapitis</name>
    <dbReference type="NCBI Taxonomy" id="1616125"/>
    <lineage>
        <taxon>Bacteria</taxon>
        <taxon>Bacillati</taxon>
        <taxon>Actinomycetota</taxon>
        <taxon>Actinomycetes</taxon>
        <taxon>Kitasatosporales</taxon>
        <taxon>Streptomycetaceae</taxon>
        <taxon>Streptomyces</taxon>
    </lineage>
</organism>
<evidence type="ECO:0000313" key="2">
    <source>
        <dbReference type="EMBL" id="GGK29358.1"/>
    </source>
</evidence>
<accession>A0ABQ2EZQ1</accession>
<dbReference type="SUPFAM" id="SSF52540">
    <property type="entry name" value="P-loop containing nucleoside triphosphate hydrolases"/>
    <property type="match status" value="1"/>
</dbReference>
<dbReference type="RefSeq" id="WP_189111750.1">
    <property type="nucleotide sequence ID" value="NZ_BMMV01000038.1"/>
</dbReference>
<evidence type="ECO:0000313" key="3">
    <source>
        <dbReference type="Proteomes" id="UP000660265"/>
    </source>
</evidence>
<dbReference type="Gene3D" id="1.25.40.10">
    <property type="entry name" value="Tetratricopeptide repeat domain"/>
    <property type="match status" value="2"/>
</dbReference>
<evidence type="ECO:0008006" key="4">
    <source>
        <dbReference type="Google" id="ProtNLM"/>
    </source>
</evidence>
<dbReference type="Proteomes" id="UP000660265">
    <property type="component" value="Unassembled WGS sequence"/>
</dbReference>
<proteinExistence type="predicted"/>
<reference evidence="3" key="1">
    <citation type="journal article" date="2019" name="Int. J. Syst. Evol. Microbiol.">
        <title>The Global Catalogue of Microorganisms (GCM) 10K type strain sequencing project: providing services to taxonomists for standard genome sequencing and annotation.</title>
        <authorList>
            <consortium name="The Broad Institute Genomics Platform"/>
            <consortium name="The Broad Institute Genome Sequencing Center for Infectious Disease"/>
            <person name="Wu L."/>
            <person name="Ma J."/>
        </authorList>
    </citation>
    <scope>NUCLEOTIDE SEQUENCE [LARGE SCALE GENOMIC DNA]</scope>
    <source>
        <strain evidence="3">CGMCC 4.7275</strain>
    </source>
</reference>
<comment type="caution">
    <text evidence="2">The sequence shown here is derived from an EMBL/GenBank/DDBJ whole genome shotgun (WGS) entry which is preliminary data.</text>
</comment>
<feature type="region of interest" description="Disordered" evidence="1">
    <location>
        <begin position="28"/>
        <end position="47"/>
    </location>
</feature>